<keyword evidence="2" id="KW-1185">Reference proteome</keyword>
<evidence type="ECO:0000313" key="1">
    <source>
        <dbReference type="EMBL" id="VDN41879.1"/>
    </source>
</evidence>
<dbReference type="EMBL" id="UYRT01098759">
    <property type="protein sequence ID" value="VDN41879.1"/>
    <property type="molecule type" value="Genomic_DNA"/>
</dbReference>
<gene>
    <name evidence="1" type="ORF">GPUH_LOCUS23728</name>
</gene>
<accession>A0A183ERY5</accession>
<protein>
    <submittedName>
        <fullName evidence="3">Phage protein</fullName>
    </submittedName>
</protein>
<sequence length="76" mass="8666">MEKRESEDLVEKYPDTTAQLSDLLTSAQKLVITKMQQKGDENLEVKLEEKLMAIKAALNGFEYVEKTTIDEDLSET</sequence>
<evidence type="ECO:0000313" key="3">
    <source>
        <dbReference type="WBParaSite" id="GPUH_0002375601-mRNA-1"/>
    </source>
</evidence>
<evidence type="ECO:0000313" key="2">
    <source>
        <dbReference type="Proteomes" id="UP000271098"/>
    </source>
</evidence>
<dbReference type="WBParaSite" id="GPUH_0002375601-mRNA-1">
    <property type="protein sequence ID" value="GPUH_0002375601-mRNA-1"/>
    <property type="gene ID" value="GPUH_0002375601"/>
</dbReference>
<dbReference type="AlphaFoldDB" id="A0A183ERY5"/>
<reference evidence="1 2" key="2">
    <citation type="submission" date="2018-11" db="EMBL/GenBank/DDBJ databases">
        <authorList>
            <consortium name="Pathogen Informatics"/>
        </authorList>
    </citation>
    <scope>NUCLEOTIDE SEQUENCE [LARGE SCALE GENOMIC DNA]</scope>
</reference>
<name>A0A183ERY5_9BILA</name>
<reference evidence="3" key="1">
    <citation type="submission" date="2016-06" db="UniProtKB">
        <authorList>
            <consortium name="WormBaseParasite"/>
        </authorList>
    </citation>
    <scope>IDENTIFICATION</scope>
</reference>
<proteinExistence type="predicted"/>
<organism evidence="3">
    <name type="scientific">Gongylonema pulchrum</name>
    <dbReference type="NCBI Taxonomy" id="637853"/>
    <lineage>
        <taxon>Eukaryota</taxon>
        <taxon>Metazoa</taxon>
        <taxon>Ecdysozoa</taxon>
        <taxon>Nematoda</taxon>
        <taxon>Chromadorea</taxon>
        <taxon>Rhabditida</taxon>
        <taxon>Spirurina</taxon>
        <taxon>Spiruromorpha</taxon>
        <taxon>Spiruroidea</taxon>
        <taxon>Gongylonematidae</taxon>
        <taxon>Gongylonema</taxon>
    </lineage>
</organism>
<dbReference type="Proteomes" id="UP000271098">
    <property type="component" value="Unassembled WGS sequence"/>
</dbReference>